<sequence>MATDEVEGQTGLRGGSGRLAGRRWLRGRGGAEEDAHLGAAKDADDRSRAAALAPGIGATRQRTGAAG</sequence>
<accession>A0A6G1CQ47</accession>
<keyword evidence="3" id="KW-1185">Reference proteome</keyword>
<proteinExistence type="predicted"/>
<reference evidence="2 3" key="1">
    <citation type="submission" date="2019-11" db="EMBL/GenBank/DDBJ databases">
        <title>Whole genome sequence of Oryza granulata.</title>
        <authorList>
            <person name="Li W."/>
        </authorList>
    </citation>
    <scope>NUCLEOTIDE SEQUENCE [LARGE SCALE GENOMIC DNA]</scope>
    <source>
        <strain evidence="3">cv. Menghai</strain>
        <tissue evidence="2">Leaf</tissue>
    </source>
</reference>
<dbReference type="AlphaFoldDB" id="A0A6G1CQ47"/>
<name>A0A6G1CQ47_9ORYZ</name>
<evidence type="ECO:0000256" key="1">
    <source>
        <dbReference type="SAM" id="MobiDB-lite"/>
    </source>
</evidence>
<organism evidence="2 3">
    <name type="scientific">Oryza meyeriana var. granulata</name>
    <dbReference type="NCBI Taxonomy" id="110450"/>
    <lineage>
        <taxon>Eukaryota</taxon>
        <taxon>Viridiplantae</taxon>
        <taxon>Streptophyta</taxon>
        <taxon>Embryophyta</taxon>
        <taxon>Tracheophyta</taxon>
        <taxon>Spermatophyta</taxon>
        <taxon>Magnoliopsida</taxon>
        <taxon>Liliopsida</taxon>
        <taxon>Poales</taxon>
        <taxon>Poaceae</taxon>
        <taxon>BOP clade</taxon>
        <taxon>Oryzoideae</taxon>
        <taxon>Oryzeae</taxon>
        <taxon>Oryzinae</taxon>
        <taxon>Oryza</taxon>
        <taxon>Oryza meyeriana</taxon>
    </lineage>
</organism>
<evidence type="ECO:0008006" key="4">
    <source>
        <dbReference type="Google" id="ProtNLM"/>
    </source>
</evidence>
<evidence type="ECO:0000313" key="3">
    <source>
        <dbReference type="Proteomes" id="UP000479710"/>
    </source>
</evidence>
<dbReference type="Proteomes" id="UP000479710">
    <property type="component" value="Unassembled WGS sequence"/>
</dbReference>
<gene>
    <name evidence="2" type="ORF">E2562_015498</name>
</gene>
<comment type="caution">
    <text evidence="2">The sequence shown here is derived from an EMBL/GenBank/DDBJ whole genome shotgun (WGS) entry which is preliminary data.</text>
</comment>
<protein>
    <recommendedName>
        <fullName evidence="4">DUF834 domain-containing protein</fullName>
    </recommendedName>
</protein>
<feature type="compositionally biased region" description="Basic and acidic residues" evidence="1">
    <location>
        <begin position="29"/>
        <end position="48"/>
    </location>
</feature>
<feature type="region of interest" description="Disordered" evidence="1">
    <location>
        <begin position="1"/>
        <end position="67"/>
    </location>
</feature>
<evidence type="ECO:0000313" key="2">
    <source>
        <dbReference type="EMBL" id="KAF0902272.1"/>
    </source>
</evidence>
<dbReference type="EMBL" id="SPHZ02000008">
    <property type="protein sequence ID" value="KAF0902272.1"/>
    <property type="molecule type" value="Genomic_DNA"/>
</dbReference>